<evidence type="ECO:0000313" key="1">
    <source>
        <dbReference type="EMBL" id="AEA43058.1"/>
    </source>
</evidence>
<dbReference type="EMBL" id="CP002542">
    <property type="protein sequence ID" value="AEA43058.1"/>
    <property type="molecule type" value="Genomic_DNA"/>
</dbReference>
<reference evidence="2" key="2">
    <citation type="submission" date="2011-02" db="EMBL/GenBank/DDBJ databases">
        <title>The complete genome of Fluviicola taffensis DSM 16823.</title>
        <authorList>
            <consortium name="US DOE Joint Genome Institute (JGI-PGF)"/>
            <person name="Lucas S."/>
            <person name="Copeland A."/>
            <person name="Lapidus A."/>
            <person name="Bruce D."/>
            <person name="Goodwin L."/>
            <person name="Pitluck S."/>
            <person name="Kyrpides N."/>
            <person name="Mavromatis K."/>
            <person name="Ivanova N."/>
            <person name="Mikhailova N."/>
            <person name="Pagani I."/>
            <person name="Chertkov O."/>
            <person name="Detter J.C."/>
            <person name="Han C."/>
            <person name="Tapia R."/>
            <person name="Land M."/>
            <person name="Hauser L."/>
            <person name="Markowitz V."/>
            <person name="Cheng J.-F."/>
            <person name="Hugenholtz P."/>
            <person name="Woyke T."/>
            <person name="Wu D."/>
            <person name="Tindall B."/>
            <person name="Pomrenke H.G."/>
            <person name="Brambilla E."/>
            <person name="Klenk H.-P."/>
            <person name="Eisen J.A."/>
        </authorList>
    </citation>
    <scope>NUCLEOTIDE SEQUENCE [LARGE SCALE GENOMIC DNA]</scope>
    <source>
        <strain evidence="2">DSM 16823 / RW262 / RW262</strain>
    </source>
</reference>
<dbReference type="OrthoDB" id="737028at2"/>
<evidence type="ECO:0000313" key="2">
    <source>
        <dbReference type="Proteomes" id="UP000007463"/>
    </source>
</evidence>
<name>F2I9R2_FLUTR</name>
<organism evidence="1 2">
    <name type="scientific">Fluviicola taffensis (strain DSM 16823 / NCIMB 13979 / RW262)</name>
    <dbReference type="NCBI Taxonomy" id="755732"/>
    <lineage>
        <taxon>Bacteria</taxon>
        <taxon>Pseudomonadati</taxon>
        <taxon>Bacteroidota</taxon>
        <taxon>Flavobacteriia</taxon>
        <taxon>Flavobacteriales</taxon>
        <taxon>Crocinitomicaceae</taxon>
        <taxon>Fluviicola</taxon>
    </lineage>
</organism>
<gene>
    <name evidence="1" type="ordered locus">Fluta_1060</name>
</gene>
<sequence>MPTIDLYNTDISDIEKNEYLFKIKVLREYMSKSENLLPVEIDFLKANFSLLIAIVPYWNQKINSFKLPFERLVINEDVSPNNSRLQSLVNLRYPPLSIADKIDYNRASLKGTCIFYAGSMGMLPITVEVQPKAGQMITSSKWKFNAKRELKFVNICFSHQSAIKNHKELWDDYKTFQECLKQMQPNNKEVVIEVTKFIEDAFTKTVSPNKRQGYIMSALIADYFFNNPDDPVDAIYYPSVPNRGSAMNIAIKPGVVDELFDMIEASESIVFSDPASGKGGWFSFGTAKCTSYDKDSLKLEWQQSQIPKDHAINEIIKSYDIKFD</sequence>
<dbReference type="RefSeq" id="WP_013685830.1">
    <property type="nucleotide sequence ID" value="NC_015321.1"/>
</dbReference>
<reference evidence="1 2" key="1">
    <citation type="journal article" date="2011" name="Stand. Genomic Sci.">
        <title>Complete genome sequence of the gliding freshwater bacterium Fluviicola taffensis type strain (RW262).</title>
        <authorList>
            <person name="Woyke T."/>
            <person name="Chertkov O."/>
            <person name="Lapidus A."/>
            <person name="Nolan M."/>
            <person name="Lucas S."/>
            <person name="Del Rio T.G."/>
            <person name="Tice H."/>
            <person name="Cheng J.F."/>
            <person name="Tapia R."/>
            <person name="Han C."/>
            <person name="Goodwin L."/>
            <person name="Pitluck S."/>
            <person name="Liolios K."/>
            <person name="Pagani I."/>
            <person name="Ivanova N."/>
            <person name="Huntemann M."/>
            <person name="Mavromatis K."/>
            <person name="Mikhailova N."/>
            <person name="Pati A."/>
            <person name="Chen A."/>
            <person name="Palaniappan K."/>
            <person name="Land M."/>
            <person name="Hauser L."/>
            <person name="Brambilla E.M."/>
            <person name="Rohde M."/>
            <person name="Mwirichia R."/>
            <person name="Sikorski J."/>
            <person name="Tindall B.J."/>
            <person name="Goker M."/>
            <person name="Bristow J."/>
            <person name="Eisen J.A."/>
            <person name="Markowitz V."/>
            <person name="Hugenholtz P."/>
            <person name="Klenk H.P."/>
            <person name="Kyrpides N.C."/>
        </authorList>
    </citation>
    <scope>NUCLEOTIDE SEQUENCE [LARGE SCALE GENOMIC DNA]</scope>
    <source>
        <strain evidence="2">DSM 16823 / RW262 / RW262</strain>
    </source>
</reference>
<dbReference type="HOGENOM" id="CLU_857261_0_0_10"/>
<dbReference type="eggNOG" id="ENOG5033K0Q">
    <property type="taxonomic scope" value="Bacteria"/>
</dbReference>
<keyword evidence="2" id="KW-1185">Reference proteome</keyword>
<proteinExistence type="predicted"/>
<accession>F2I9R2</accession>
<dbReference type="AlphaFoldDB" id="F2I9R2"/>
<evidence type="ECO:0008006" key="3">
    <source>
        <dbReference type="Google" id="ProtNLM"/>
    </source>
</evidence>
<dbReference type="KEGG" id="fte:Fluta_1060"/>
<protein>
    <recommendedName>
        <fullName evidence="3">RES domain-containing protein</fullName>
    </recommendedName>
</protein>
<dbReference type="Proteomes" id="UP000007463">
    <property type="component" value="Chromosome"/>
</dbReference>